<gene>
    <name evidence="1" type="ORF">H9850_10870</name>
</gene>
<dbReference type="AlphaFoldDB" id="A0A9D2B2F2"/>
<organism evidence="1 2">
    <name type="scientific">Candidatus Anaerobiospirillum pullistercoris</name>
    <dbReference type="NCBI Taxonomy" id="2838452"/>
    <lineage>
        <taxon>Bacteria</taxon>
        <taxon>Pseudomonadati</taxon>
        <taxon>Pseudomonadota</taxon>
        <taxon>Gammaproteobacteria</taxon>
        <taxon>Aeromonadales</taxon>
        <taxon>Succinivibrionaceae</taxon>
        <taxon>Anaerobiospirillum</taxon>
    </lineage>
</organism>
<protein>
    <submittedName>
        <fullName evidence="1">Helix-turn-helix domain-containing protein</fullName>
    </submittedName>
</protein>
<proteinExistence type="predicted"/>
<evidence type="ECO:0000313" key="1">
    <source>
        <dbReference type="EMBL" id="HIX57954.1"/>
    </source>
</evidence>
<accession>A0A9D2B2F2</accession>
<dbReference type="InterPro" id="IPR010921">
    <property type="entry name" value="Trp_repressor/repl_initiator"/>
</dbReference>
<evidence type="ECO:0000313" key="2">
    <source>
        <dbReference type="Proteomes" id="UP000886829"/>
    </source>
</evidence>
<dbReference type="SUPFAM" id="SSF48295">
    <property type="entry name" value="TrpR-like"/>
    <property type="match status" value="1"/>
</dbReference>
<reference evidence="1" key="1">
    <citation type="journal article" date="2021" name="PeerJ">
        <title>Extensive microbial diversity within the chicken gut microbiome revealed by metagenomics and culture.</title>
        <authorList>
            <person name="Gilroy R."/>
            <person name="Ravi A."/>
            <person name="Getino M."/>
            <person name="Pursley I."/>
            <person name="Horton D.L."/>
            <person name="Alikhan N.F."/>
            <person name="Baker D."/>
            <person name="Gharbi K."/>
            <person name="Hall N."/>
            <person name="Watson M."/>
            <person name="Adriaenssens E.M."/>
            <person name="Foster-Nyarko E."/>
            <person name="Jarju S."/>
            <person name="Secka A."/>
            <person name="Antonio M."/>
            <person name="Oren A."/>
            <person name="Chaudhuri R.R."/>
            <person name="La Ragione R."/>
            <person name="Hildebrand F."/>
            <person name="Pallen M.J."/>
        </authorList>
    </citation>
    <scope>NUCLEOTIDE SEQUENCE</scope>
    <source>
        <strain evidence="1">USASDec5-558</strain>
    </source>
</reference>
<name>A0A9D2B2F2_9GAMM</name>
<comment type="caution">
    <text evidence="1">The sequence shown here is derived from an EMBL/GenBank/DDBJ whole genome shotgun (WGS) entry which is preliminary data.</text>
</comment>
<dbReference type="GO" id="GO:0043565">
    <property type="term" value="F:sequence-specific DNA binding"/>
    <property type="evidence" value="ECO:0007669"/>
    <property type="project" value="InterPro"/>
</dbReference>
<dbReference type="Proteomes" id="UP000886829">
    <property type="component" value="Unassembled WGS sequence"/>
</dbReference>
<sequence>MTTAKPTKTKHFIPQAVKTEILEKLASGKMTVDQAAQHYHVARGSIYRWVNLANDAPSAKAGASLPKETRTAIKQGTMPPLPEVGAIDEKGSMTLLLLGQRYGFDSPIFCELCRKEGVMVEDIKRLDDWCKATKNKVVFDQPFRFTIDELAEQNKGLKDQVATLSVIMQEIDNVKSGQDSALAKYAKEVLLKKGDSDSLDGDAQASGKSTQYLMDRKQIISLISYLTGKYKVLTVAQACMLADVSKSTYYAWLQLGEDGGVDRRFGHNPNRKPPSWALPQTTIEQVKSVICRPEYADMSIRQIYYSELAQHRKYCSLSTMHRIAAQMRSDGIYQHKRRRSRKKPQG</sequence>
<reference evidence="1" key="2">
    <citation type="submission" date="2021-04" db="EMBL/GenBank/DDBJ databases">
        <authorList>
            <person name="Gilroy R."/>
        </authorList>
    </citation>
    <scope>NUCLEOTIDE SEQUENCE</scope>
    <source>
        <strain evidence="1">USASDec5-558</strain>
    </source>
</reference>
<dbReference type="EMBL" id="DXEV01000217">
    <property type="protein sequence ID" value="HIX57954.1"/>
    <property type="molecule type" value="Genomic_DNA"/>
</dbReference>